<sequence length="56" mass="5855">MKEENAAAAALGHSVIPMVNKLQDIFVQLGNHSTIELPQVPVVGSQSSGKSSVLEP</sequence>
<dbReference type="InterPro" id="IPR027417">
    <property type="entry name" value="P-loop_NTPase"/>
</dbReference>
<dbReference type="HOGENOM" id="CLU_3018011_0_0_1"/>
<dbReference type="AlphaFoldDB" id="M1CFA8"/>
<reference evidence="1" key="2">
    <citation type="submission" date="2015-06" db="UniProtKB">
        <authorList>
            <consortium name="EnsemblPlants"/>
        </authorList>
    </citation>
    <scope>IDENTIFICATION</scope>
    <source>
        <strain evidence="1">DM1-3 516 R44</strain>
    </source>
</reference>
<dbReference type="SUPFAM" id="SSF52540">
    <property type="entry name" value="P-loop containing nucleoside triphosphate hydrolases"/>
    <property type="match status" value="1"/>
</dbReference>
<proteinExistence type="predicted"/>
<dbReference type="Gramene" id="PGSC0003DMT400066284">
    <property type="protein sequence ID" value="PGSC0003DMT400066284"/>
    <property type="gene ID" value="PGSC0003DMG404025785"/>
</dbReference>
<dbReference type="ExpressionAtlas" id="M1CFA8">
    <property type="expression patterns" value="differential"/>
</dbReference>
<accession>M1CFA8</accession>
<evidence type="ECO:0000313" key="1">
    <source>
        <dbReference type="EnsemblPlants" id="PGSC0003DMT400066284"/>
    </source>
</evidence>
<dbReference type="EnsemblPlants" id="PGSC0003DMT400066284">
    <property type="protein sequence ID" value="PGSC0003DMT400066284"/>
    <property type="gene ID" value="PGSC0003DMG404025785"/>
</dbReference>
<name>M1CFA8_SOLTU</name>
<reference evidence="2" key="1">
    <citation type="journal article" date="2011" name="Nature">
        <title>Genome sequence and analysis of the tuber crop potato.</title>
        <authorList>
            <consortium name="The Potato Genome Sequencing Consortium"/>
        </authorList>
    </citation>
    <scope>NUCLEOTIDE SEQUENCE [LARGE SCALE GENOMIC DNA]</scope>
    <source>
        <strain evidence="2">cv. DM1-3 516 R44</strain>
    </source>
</reference>
<protein>
    <submittedName>
        <fullName evidence="1">Dynamin</fullName>
    </submittedName>
</protein>
<dbReference type="Gene3D" id="3.40.50.300">
    <property type="entry name" value="P-loop containing nucleotide triphosphate hydrolases"/>
    <property type="match status" value="1"/>
</dbReference>
<dbReference type="Proteomes" id="UP000011115">
    <property type="component" value="Unassembled WGS sequence"/>
</dbReference>
<evidence type="ECO:0000313" key="2">
    <source>
        <dbReference type="Proteomes" id="UP000011115"/>
    </source>
</evidence>
<organism evidence="1 2">
    <name type="scientific">Solanum tuberosum</name>
    <name type="common">Potato</name>
    <dbReference type="NCBI Taxonomy" id="4113"/>
    <lineage>
        <taxon>Eukaryota</taxon>
        <taxon>Viridiplantae</taxon>
        <taxon>Streptophyta</taxon>
        <taxon>Embryophyta</taxon>
        <taxon>Tracheophyta</taxon>
        <taxon>Spermatophyta</taxon>
        <taxon>Magnoliopsida</taxon>
        <taxon>eudicotyledons</taxon>
        <taxon>Gunneridae</taxon>
        <taxon>Pentapetalae</taxon>
        <taxon>asterids</taxon>
        <taxon>lamiids</taxon>
        <taxon>Solanales</taxon>
        <taxon>Solanaceae</taxon>
        <taxon>Solanoideae</taxon>
        <taxon>Solaneae</taxon>
        <taxon>Solanum</taxon>
    </lineage>
</organism>
<keyword evidence="2" id="KW-1185">Reference proteome</keyword>